<evidence type="ECO:0000313" key="2">
    <source>
        <dbReference type="EMBL" id="MUA38840.1"/>
    </source>
</evidence>
<dbReference type="Proteomes" id="UP000532829">
    <property type="component" value="Chromosome"/>
</dbReference>
<dbReference type="Pfam" id="PF19929">
    <property type="entry name" value="DUF6392"/>
    <property type="match status" value="1"/>
</dbReference>
<evidence type="ECO:0000313" key="1">
    <source>
        <dbReference type="EMBL" id="MTZ11614.1"/>
    </source>
</evidence>
<dbReference type="EMBL" id="CP066534">
    <property type="protein sequence ID" value="QQL31916.1"/>
    <property type="molecule type" value="Genomic_DNA"/>
</dbReference>
<evidence type="ECO:0000313" key="4">
    <source>
        <dbReference type="EMBL" id="RDT86625.1"/>
    </source>
</evidence>
<sequence>MNIDVEKLVKQLGKLYQDILKNGLIPYKTEPYGAVDDDESILNMKREGMFLVFTNDPDKKFKEISLKLEDEGKTDWLFPNPMPFGLEPVMTLQWVRARFGLPMIYVDAKVVMTLYRGVKEFYPLLAPDQNIVASFSYNKDFFVESVTFYPLERAKEIQVALEKKRLGGK</sequence>
<accession>A0A6A8Y7X6</accession>
<reference evidence="3 6" key="3">
    <citation type="submission" date="2020-12" db="EMBL/GenBank/DDBJ databases">
        <title>The complete genome of Klebsiella pneumoniae strain 090374.</title>
        <authorList>
            <person name="Wei L."/>
            <person name="Wen H."/>
            <person name="Liu L."/>
            <person name="Feng Y."/>
            <person name="Zong Z."/>
        </authorList>
    </citation>
    <scope>NUCLEOTIDE SEQUENCE [LARGE SCALE GENOMIC DNA]</scope>
    <source>
        <strain evidence="3 6">WCHKP090374</strain>
    </source>
</reference>
<organism evidence="1">
    <name type="scientific">Klebsiella pneumoniae</name>
    <dbReference type="NCBI Taxonomy" id="573"/>
    <lineage>
        <taxon>Bacteria</taxon>
        <taxon>Pseudomonadati</taxon>
        <taxon>Pseudomonadota</taxon>
        <taxon>Gammaproteobacteria</taxon>
        <taxon>Enterobacterales</taxon>
        <taxon>Enterobacteriaceae</taxon>
        <taxon>Klebsiella/Raoultella group</taxon>
        <taxon>Klebsiella</taxon>
        <taxon>Klebsiella pneumoniae complex</taxon>
    </lineage>
</organism>
<reference evidence="4" key="1">
    <citation type="submission" date="2018-07" db="EMBL/GenBank/DDBJ databases">
        <title>Draft genome sequence of Klebsiella pneumoniae K293.</title>
        <authorList>
            <person name="He F."/>
        </authorList>
    </citation>
    <scope>NUCLEOTIDE SEQUENCE</scope>
    <source>
        <strain evidence="4">K293</strain>
    </source>
</reference>
<dbReference type="Proteomes" id="UP000485085">
    <property type="component" value="Unassembled WGS sequence"/>
</dbReference>
<reference evidence="1 5" key="2">
    <citation type="submission" date="2019-11" db="EMBL/GenBank/DDBJ databases">
        <title>Emergence of a novel subclone of carbapenem-resistant Klebsiella pneumoniae ST11 with enhanced virulence and transmissibility: a molecular epidemiological, clinical, genomic study.</title>
        <authorList>
            <person name="Zhou K."/>
        </authorList>
    </citation>
    <scope>NUCLEOTIDE SEQUENCE</scope>
    <source>
        <strain evidence="1">KP_33316</strain>
        <strain evidence="2 5">KP_38044</strain>
    </source>
</reference>
<evidence type="ECO:0000313" key="3">
    <source>
        <dbReference type="EMBL" id="QQL31916.1"/>
    </source>
</evidence>
<evidence type="ECO:0000313" key="5">
    <source>
        <dbReference type="Proteomes" id="UP000485085"/>
    </source>
</evidence>
<dbReference type="RefSeq" id="WP_062955038.1">
    <property type="nucleotide sequence ID" value="NZ_AP018671.1"/>
</dbReference>
<dbReference type="InterPro" id="IPR045657">
    <property type="entry name" value="DUF6392"/>
</dbReference>
<evidence type="ECO:0008006" key="7">
    <source>
        <dbReference type="Google" id="ProtNLM"/>
    </source>
</evidence>
<proteinExistence type="predicted"/>
<dbReference type="EMBL" id="QRCF01000033">
    <property type="protein sequence ID" value="RDT86625.1"/>
    <property type="molecule type" value="Genomic_DNA"/>
</dbReference>
<evidence type="ECO:0000313" key="6">
    <source>
        <dbReference type="Proteomes" id="UP000532829"/>
    </source>
</evidence>
<name>A0A6A8Y7X6_KLEPN</name>
<dbReference type="AlphaFoldDB" id="A0A6A8Y7X6"/>
<gene>
    <name evidence="4" type="ORF">DW286_23385</name>
    <name evidence="1" type="ORF">GNE73_25430</name>
    <name evidence="2" type="ORF">GNF00_03120</name>
    <name evidence="3" type="ORF">H3G96_017255</name>
</gene>
<dbReference type="EMBL" id="WNPO01000006">
    <property type="protein sequence ID" value="MUA38840.1"/>
    <property type="molecule type" value="Genomic_DNA"/>
</dbReference>
<protein>
    <recommendedName>
        <fullName evidence="7">Pyocin immunity protein</fullName>
    </recommendedName>
</protein>
<dbReference type="Proteomes" id="UP000254657">
    <property type="component" value="Unassembled WGS sequence"/>
</dbReference>
<dbReference type="EMBL" id="WNQA01000039">
    <property type="protein sequence ID" value="MTZ11614.1"/>
    <property type="molecule type" value="Genomic_DNA"/>
</dbReference>